<reference evidence="6 7" key="1">
    <citation type="submission" date="2019-03" db="EMBL/GenBank/DDBJ databases">
        <title>Glutamicibacter sp. LJH19 genome.</title>
        <authorList>
            <person name="Sinai Borker S."/>
            <person name="Kumar R."/>
        </authorList>
    </citation>
    <scope>NUCLEOTIDE SEQUENCE [LARGE SCALE GENOMIC DNA]</scope>
    <source>
        <strain evidence="6 7">LJH19</strain>
    </source>
</reference>
<evidence type="ECO:0000256" key="1">
    <source>
        <dbReference type="ARBA" id="ARBA00001946"/>
    </source>
</evidence>
<keyword evidence="3 4" id="KW-0378">Hydrolase</keyword>
<comment type="caution">
    <text evidence="6">The sequence shown here is derived from an EMBL/GenBank/DDBJ whole genome shotgun (WGS) entry which is preliminary data.</text>
</comment>
<sequence length="156" mass="17477">MTRRSEHTGESFDTRLAAYCLVENEGKVLLTLWDMRHRDPRFTPRWSLPGGGIDLGEPIEEGARREVYEETGYAVDDLKLLDVTTGVIPGSKRYSGEGHPMQTVAVTYRAKLTGGELRHEVNGSTSQAAWFTREEIAKLNCIERVESILRLTAPGK</sequence>
<accession>A0A4Y8TYI1</accession>
<dbReference type="AlphaFoldDB" id="A0A4Y8TYI1"/>
<dbReference type="Pfam" id="PF00293">
    <property type="entry name" value="NUDIX"/>
    <property type="match status" value="1"/>
</dbReference>
<gene>
    <name evidence="6" type="ORF">EXY26_06365</name>
</gene>
<proteinExistence type="inferred from homology"/>
<dbReference type="CDD" id="cd02883">
    <property type="entry name" value="NUDIX_Hydrolase"/>
    <property type="match status" value="1"/>
</dbReference>
<comment type="similarity">
    <text evidence="2 4">Belongs to the Nudix hydrolase family.</text>
</comment>
<evidence type="ECO:0000313" key="6">
    <source>
        <dbReference type="EMBL" id="TFH56651.1"/>
    </source>
</evidence>
<dbReference type="EMBL" id="SPDS01000001">
    <property type="protein sequence ID" value="TFH56651.1"/>
    <property type="molecule type" value="Genomic_DNA"/>
</dbReference>
<dbReference type="PROSITE" id="PS00893">
    <property type="entry name" value="NUDIX_BOX"/>
    <property type="match status" value="1"/>
</dbReference>
<protein>
    <submittedName>
        <fullName evidence="6">NUDIX hydrolase</fullName>
    </submittedName>
</protein>
<dbReference type="Gene3D" id="3.90.79.10">
    <property type="entry name" value="Nucleoside Triphosphate Pyrophosphohydrolase"/>
    <property type="match status" value="1"/>
</dbReference>
<organism evidence="6 7">
    <name type="scientific">Glutamicibacter arilaitensis</name>
    <dbReference type="NCBI Taxonomy" id="256701"/>
    <lineage>
        <taxon>Bacteria</taxon>
        <taxon>Bacillati</taxon>
        <taxon>Actinomycetota</taxon>
        <taxon>Actinomycetes</taxon>
        <taxon>Micrococcales</taxon>
        <taxon>Micrococcaceae</taxon>
        <taxon>Glutamicibacter</taxon>
    </lineage>
</organism>
<evidence type="ECO:0000313" key="7">
    <source>
        <dbReference type="Proteomes" id="UP000297638"/>
    </source>
</evidence>
<feature type="domain" description="Nudix hydrolase" evidence="5">
    <location>
        <begin position="13"/>
        <end position="154"/>
    </location>
</feature>
<name>A0A4Y8TYI1_9MICC</name>
<evidence type="ECO:0000256" key="3">
    <source>
        <dbReference type="ARBA" id="ARBA00022801"/>
    </source>
</evidence>
<dbReference type="PANTHER" id="PTHR43046">
    <property type="entry name" value="GDP-MANNOSE MANNOSYL HYDROLASE"/>
    <property type="match status" value="1"/>
</dbReference>
<evidence type="ECO:0000256" key="2">
    <source>
        <dbReference type="ARBA" id="ARBA00005582"/>
    </source>
</evidence>
<evidence type="ECO:0000259" key="5">
    <source>
        <dbReference type="PROSITE" id="PS51462"/>
    </source>
</evidence>
<dbReference type="InterPro" id="IPR015797">
    <property type="entry name" value="NUDIX_hydrolase-like_dom_sf"/>
</dbReference>
<dbReference type="RefSeq" id="WP_134779770.1">
    <property type="nucleotide sequence ID" value="NZ_JABUYH010000026.1"/>
</dbReference>
<evidence type="ECO:0000256" key="4">
    <source>
        <dbReference type="RuleBase" id="RU003476"/>
    </source>
</evidence>
<comment type="cofactor">
    <cofactor evidence="1">
        <name>Mg(2+)</name>
        <dbReference type="ChEBI" id="CHEBI:18420"/>
    </cofactor>
</comment>
<dbReference type="Proteomes" id="UP000297638">
    <property type="component" value="Unassembled WGS sequence"/>
</dbReference>
<dbReference type="InterPro" id="IPR020476">
    <property type="entry name" value="Nudix_hydrolase"/>
</dbReference>
<dbReference type="PRINTS" id="PR00502">
    <property type="entry name" value="NUDIXFAMILY"/>
</dbReference>
<dbReference type="InterPro" id="IPR020084">
    <property type="entry name" value="NUDIX_hydrolase_CS"/>
</dbReference>
<dbReference type="InterPro" id="IPR000086">
    <property type="entry name" value="NUDIX_hydrolase_dom"/>
</dbReference>
<dbReference type="SUPFAM" id="SSF55811">
    <property type="entry name" value="Nudix"/>
    <property type="match status" value="1"/>
</dbReference>
<dbReference type="GO" id="GO:0016787">
    <property type="term" value="F:hydrolase activity"/>
    <property type="evidence" value="ECO:0007669"/>
    <property type="project" value="UniProtKB-KW"/>
</dbReference>
<dbReference type="PANTHER" id="PTHR43046:SF2">
    <property type="entry name" value="8-OXO-DGTP DIPHOSPHATASE-RELATED"/>
    <property type="match status" value="1"/>
</dbReference>
<dbReference type="PROSITE" id="PS51462">
    <property type="entry name" value="NUDIX"/>
    <property type="match status" value="1"/>
</dbReference>